<dbReference type="InterPro" id="IPR050151">
    <property type="entry name" value="Class-I_Pyr_Nuc-Dis_Oxidored"/>
</dbReference>
<dbReference type="Gene3D" id="3.50.50.60">
    <property type="entry name" value="FAD/NAD(P)-binding domain"/>
    <property type="match status" value="1"/>
</dbReference>
<protein>
    <recommendedName>
        <fullName evidence="1">FAD/NAD(P)-binding domain-containing protein</fullName>
    </recommendedName>
</protein>
<gene>
    <name evidence="2" type="ORF">METZ01_LOCUS323588</name>
</gene>
<dbReference type="PANTHER" id="PTHR22912:SF151">
    <property type="entry name" value="DIHYDROLIPOYL DEHYDROGENASE, MITOCHONDRIAL"/>
    <property type="match status" value="1"/>
</dbReference>
<evidence type="ECO:0000313" key="2">
    <source>
        <dbReference type="EMBL" id="SVC70734.1"/>
    </source>
</evidence>
<dbReference type="GO" id="GO:0005739">
    <property type="term" value="C:mitochondrion"/>
    <property type="evidence" value="ECO:0007669"/>
    <property type="project" value="TreeGrafter"/>
</dbReference>
<dbReference type="SUPFAM" id="SSF51905">
    <property type="entry name" value="FAD/NAD(P)-binding domain"/>
    <property type="match status" value="1"/>
</dbReference>
<dbReference type="EMBL" id="UINC01106220">
    <property type="protein sequence ID" value="SVC70734.1"/>
    <property type="molecule type" value="Genomic_DNA"/>
</dbReference>
<dbReference type="AlphaFoldDB" id="A0A382PBE2"/>
<dbReference type="GO" id="GO:0006103">
    <property type="term" value="P:2-oxoglutarate metabolic process"/>
    <property type="evidence" value="ECO:0007669"/>
    <property type="project" value="TreeGrafter"/>
</dbReference>
<dbReference type="PRINTS" id="PR00411">
    <property type="entry name" value="PNDRDTASEI"/>
</dbReference>
<dbReference type="InterPro" id="IPR023753">
    <property type="entry name" value="FAD/NAD-binding_dom"/>
</dbReference>
<evidence type="ECO:0000259" key="1">
    <source>
        <dbReference type="Pfam" id="PF07992"/>
    </source>
</evidence>
<dbReference type="Pfam" id="PF07992">
    <property type="entry name" value="Pyr_redox_2"/>
    <property type="match status" value="1"/>
</dbReference>
<dbReference type="GO" id="GO:0045252">
    <property type="term" value="C:oxoglutarate dehydrogenase complex"/>
    <property type="evidence" value="ECO:0007669"/>
    <property type="project" value="TreeGrafter"/>
</dbReference>
<dbReference type="PRINTS" id="PR00368">
    <property type="entry name" value="FADPNR"/>
</dbReference>
<organism evidence="2">
    <name type="scientific">marine metagenome</name>
    <dbReference type="NCBI Taxonomy" id="408172"/>
    <lineage>
        <taxon>unclassified sequences</taxon>
        <taxon>metagenomes</taxon>
        <taxon>ecological metagenomes</taxon>
    </lineage>
</organism>
<feature type="non-terminal residue" evidence="2">
    <location>
        <position position="135"/>
    </location>
</feature>
<dbReference type="GO" id="GO:0004148">
    <property type="term" value="F:dihydrolipoyl dehydrogenase (NADH) activity"/>
    <property type="evidence" value="ECO:0007669"/>
    <property type="project" value="TreeGrafter"/>
</dbReference>
<dbReference type="InterPro" id="IPR036188">
    <property type="entry name" value="FAD/NAD-bd_sf"/>
</dbReference>
<sequence>VNTEHYDVLIIGGGPGGISAASKVALQGKRAVIINDGPLMGYGIEGAFKSKASYEIAREYMHVKYREDVFGQISALDYSKLQQGINKSAASLTSMLETRLKRLNVRVVQGKAIFVNDHKVAVGKKEISGDYIIIA</sequence>
<accession>A0A382PBE2</accession>
<feature type="non-terminal residue" evidence="2">
    <location>
        <position position="1"/>
    </location>
</feature>
<reference evidence="2" key="1">
    <citation type="submission" date="2018-05" db="EMBL/GenBank/DDBJ databases">
        <authorList>
            <person name="Lanie J.A."/>
            <person name="Ng W.-L."/>
            <person name="Kazmierczak K.M."/>
            <person name="Andrzejewski T.M."/>
            <person name="Davidsen T.M."/>
            <person name="Wayne K.J."/>
            <person name="Tettelin H."/>
            <person name="Glass J.I."/>
            <person name="Rusch D."/>
            <person name="Podicherti R."/>
            <person name="Tsui H.-C.T."/>
            <person name="Winkler M.E."/>
        </authorList>
    </citation>
    <scope>NUCLEOTIDE SEQUENCE</scope>
</reference>
<name>A0A382PBE2_9ZZZZ</name>
<dbReference type="GO" id="GO:0050660">
    <property type="term" value="F:flavin adenine dinucleotide binding"/>
    <property type="evidence" value="ECO:0007669"/>
    <property type="project" value="TreeGrafter"/>
</dbReference>
<feature type="domain" description="FAD/NAD(P)-binding" evidence="1">
    <location>
        <begin position="6"/>
        <end position="135"/>
    </location>
</feature>
<dbReference type="PANTHER" id="PTHR22912">
    <property type="entry name" value="DISULFIDE OXIDOREDUCTASE"/>
    <property type="match status" value="1"/>
</dbReference>
<proteinExistence type="predicted"/>